<keyword evidence="3" id="KW-1185">Reference proteome</keyword>
<dbReference type="AlphaFoldDB" id="A0A3N4PW41"/>
<name>A0A3N4PW41_9BACT</name>
<gene>
    <name evidence="2" type="ORF">EGT74_14710</name>
</gene>
<accession>A0A3N4PW41</accession>
<reference evidence="2 3" key="1">
    <citation type="submission" date="2018-11" db="EMBL/GenBank/DDBJ databases">
        <title>Chitinophaga lutea sp.nov., isolate from arsenic contaminated soil.</title>
        <authorList>
            <person name="Zong Y."/>
        </authorList>
    </citation>
    <scope>NUCLEOTIDE SEQUENCE [LARGE SCALE GENOMIC DNA]</scope>
    <source>
        <strain evidence="2 3">ZY74</strain>
    </source>
</reference>
<comment type="caution">
    <text evidence="2">The sequence shown here is derived from an EMBL/GenBank/DDBJ whole genome shotgun (WGS) entry which is preliminary data.</text>
</comment>
<feature type="transmembrane region" description="Helical" evidence="1">
    <location>
        <begin position="50"/>
        <end position="67"/>
    </location>
</feature>
<dbReference type="EMBL" id="RPDH01000002">
    <property type="protein sequence ID" value="RPE08307.1"/>
    <property type="molecule type" value="Genomic_DNA"/>
</dbReference>
<proteinExistence type="predicted"/>
<protein>
    <submittedName>
        <fullName evidence="2">Uncharacterized protein</fullName>
    </submittedName>
</protein>
<keyword evidence="1" id="KW-0472">Membrane</keyword>
<keyword evidence="1" id="KW-0812">Transmembrane</keyword>
<dbReference type="RefSeq" id="WP_123847308.1">
    <property type="nucleotide sequence ID" value="NZ_RPDH01000002.1"/>
</dbReference>
<organism evidence="2 3">
    <name type="scientific">Chitinophaga lutea</name>
    <dbReference type="NCBI Taxonomy" id="2488634"/>
    <lineage>
        <taxon>Bacteria</taxon>
        <taxon>Pseudomonadati</taxon>
        <taxon>Bacteroidota</taxon>
        <taxon>Chitinophagia</taxon>
        <taxon>Chitinophagales</taxon>
        <taxon>Chitinophagaceae</taxon>
        <taxon>Chitinophaga</taxon>
    </lineage>
</organism>
<sequence length="75" mass="8520">MKKKFAAVAIALSICILFLMMVLTPPSVFNLLPYSIHRSLSPAGFREKEFIIVFDVLTALGIFFVIYKMGMKMMK</sequence>
<evidence type="ECO:0000256" key="1">
    <source>
        <dbReference type="SAM" id="Phobius"/>
    </source>
</evidence>
<evidence type="ECO:0000313" key="2">
    <source>
        <dbReference type="EMBL" id="RPE08307.1"/>
    </source>
</evidence>
<dbReference type="Proteomes" id="UP000278351">
    <property type="component" value="Unassembled WGS sequence"/>
</dbReference>
<evidence type="ECO:0000313" key="3">
    <source>
        <dbReference type="Proteomes" id="UP000278351"/>
    </source>
</evidence>
<keyword evidence="1" id="KW-1133">Transmembrane helix</keyword>